<evidence type="ECO:0000313" key="8">
    <source>
        <dbReference type="EMBL" id="KAL3420558.1"/>
    </source>
</evidence>
<name>A0ABR4PB64_9HELO</name>
<evidence type="ECO:0000256" key="3">
    <source>
        <dbReference type="ARBA" id="ARBA00022643"/>
    </source>
</evidence>
<keyword evidence="4" id="KW-0521">NADP</keyword>
<accession>A0ABR4PB64</accession>
<comment type="caution">
    <text evidence="8">The sequence shown here is derived from an EMBL/GenBank/DDBJ whole genome shotgun (WGS) entry which is preliminary data.</text>
</comment>
<keyword evidence="9" id="KW-1185">Reference proteome</keyword>
<keyword evidence="3" id="KW-0288">FMN</keyword>
<protein>
    <submittedName>
        <fullName evidence="8">NADH-dependent flavin oxidoreductase</fullName>
    </submittedName>
</protein>
<comment type="cofactor">
    <cofactor evidence="1">
        <name>FMN</name>
        <dbReference type="ChEBI" id="CHEBI:58210"/>
    </cofactor>
</comment>
<reference evidence="8 9" key="1">
    <citation type="submission" date="2024-06" db="EMBL/GenBank/DDBJ databases">
        <title>Complete genome of Phlyctema vagabunda strain 19-DSS-EL-015.</title>
        <authorList>
            <person name="Fiorenzani C."/>
        </authorList>
    </citation>
    <scope>NUCLEOTIDE SEQUENCE [LARGE SCALE GENOMIC DNA]</scope>
    <source>
        <strain evidence="8 9">19-DSS-EL-015</strain>
    </source>
</reference>
<organism evidence="8 9">
    <name type="scientific">Phlyctema vagabunda</name>
    <dbReference type="NCBI Taxonomy" id="108571"/>
    <lineage>
        <taxon>Eukaryota</taxon>
        <taxon>Fungi</taxon>
        <taxon>Dikarya</taxon>
        <taxon>Ascomycota</taxon>
        <taxon>Pezizomycotina</taxon>
        <taxon>Leotiomycetes</taxon>
        <taxon>Helotiales</taxon>
        <taxon>Dermateaceae</taxon>
        <taxon>Phlyctema</taxon>
    </lineage>
</organism>
<dbReference type="Pfam" id="PF00724">
    <property type="entry name" value="Oxidored_FMN"/>
    <property type="match status" value="1"/>
</dbReference>
<evidence type="ECO:0000256" key="5">
    <source>
        <dbReference type="ARBA" id="ARBA00023002"/>
    </source>
</evidence>
<dbReference type="Gene3D" id="3.20.20.70">
    <property type="entry name" value="Aldolase class I"/>
    <property type="match status" value="1"/>
</dbReference>
<dbReference type="SUPFAM" id="SSF51395">
    <property type="entry name" value="FMN-linked oxidoreductases"/>
    <property type="match status" value="1"/>
</dbReference>
<dbReference type="CDD" id="cd02932">
    <property type="entry name" value="OYE_YqiM_FMN"/>
    <property type="match status" value="1"/>
</dbReference>
<evidence type="ECO:0000256" key="4">
    <source>
        <dbReference type="ARBA" id="ARBA00022857"/>
    </source>
</evidence>
<dbReference type="PANTHER" id="PTHR43303">
    <property type="entry name" value="NADPH DEHYDROGENASE C23G7.10C-RELATED"/>
    <property type="match status" value="1"/>
</dbReference>
<keyword evidence="5" id="KW-0560">Oxidoreductase</keyword>
<dbReference type="PANTHER" id="PTHR43303:SF4">
    <property type="entry name" value="NADPH DEHYDROGENASE C23G7.10C-RELATED"/>
    <property type="match status" value="1"/>
</dbReference>
<evidence type="ECO:0000256" key="2">
    <source>
        <dbReference type="ARBA" id="ARBA00022630"/>
    </source>
</evidence>
<evidence type="ECO:0000256" key="1">
    <source>
        <dbReference type="ARBA" id="ARBA00001917"/>
    </source>
</evidence>
<dbReference type="InterPro" id="IPR044152">
    <property type="entry name" value="YqjM-like"/>
</dbReference>
<dbReference type="InterPro" id="IPR001155">
    <property type="entry name" value="OxRdtase_FMN_N"/>
</dbReference>
<dbReference type="Proteomes" id="UP001629113">
    <property type="component" value="Unassembled WGS sequence"/>
</dbReference>
<proteinExistence type="predicted"/>
<feature type="domain" description="NADH:flavin oxidoreductase/NADH oxidase N-terminal" evidence="7">
    <location>
        <begin position="57"/>
        <end position="403"/>
    </location>
</feature>
<dbReference type="InterPro" id="IPR013785">
    <property type="entry name" value="Aldolase_TIM"/>
</dbReference>
<evidence type="ECO:0000313" key="9">
    <source>
        <dbReference type="Proteomes" id="UP001629113"/>
    </source>
</evidence>
<sequence>MADHNCPTTKIHKPVDEDSRVPVVEPKARIEADHRLQNTAAPDASTAIVHPDQEIPKLFQPVNLRSLRLQNRIVVSPMCQYSADNGHPTPWQFAHLGGIIQRGPGLTITEATAVAPEGRITPQDAGLWLDSQMGPWKQIVEFTHSQNQHIAVQLAHAGRKASTVAPWVDRKAAAPVETGGWPDKVVSSSDIPYDEHTCIPTTMTLRDIASLKQSFADAVGRALKIGFDAIEIHAAHGYLLHSSLTAATNKLPAPYSGSLENRMRLTIEIVALVRSLIPSTMPLLIRIPGSDWVDSPDAWDVKQAVELAKALSAPELGVDFLDVSSGGLLSQQKIKSGPSYQAPFSKAVKEAVKDTGILVGAVGMITQGEQAEGLLQDGYADIILAARAFQKHPGLVWQWADELNVEVRVANQIGWGFGQRPNGGVKGHAGAARG</sequence>
<feature type="region of interest" description="Disordered" evidence="6">
    <location>
        <begin position="1"/>
        <end position="20"/>
    </location>
</feature>
<evidence type="ECO:0000256" key="6">
    <source>
        <dbReference type="SAM" id="MobiDB-lite"/>
    </source>
</evidence>
<evidence type="ECO:0000259" key="7">
    <source>
        <dbReference type="Pfam" id="PF00724"/>
    </source>
</evidence>
<gene>
    <name evidence="8" type="ORF">PVAG01_07003</name>
</gene>
<dbReference type="EMBL" id="JBFCZG010000006">
    <property type="protein sequence ID" value="KAL3420558.1"/>
    <property type="molecule type" value="Genomic_DNA"/>
</dbReference>
<keyword evidence="2" id="KW-0285">Flavoprotein</keyword>